<keyword evidence="4" id="KW-1185">Reference proteome</keyword>
<feature type="region of interest" description="Disordered" evidence="1">
    <location>
        <begin position="175"/>
        <end position="247"/>
    </location>
</feature>
<dbReference type="EMBL" id="MIHC01000014">
    <property type="protein sequence ID" value="ODR07060.1"/>
    <property type="molecule type" value="Genomic_DNA"/>
</dbReference>
<feature type="compositionally biased region" description="Pro residues" evidence="1">
    <location>
        <begin position="186"/>
        <end position="206"/>
    </location>
</feature>
<feature type="transmembrane region" description="Helical" evidence="2">
    <location>
        <begin position="14"/>
        <end position="39"/>
    </location>
</feature>
<dbReference type="STRING" id="243061.AWC25_15710"/>
<keyword evidence="2" id="KW-0812">Transmembrane</keyword>
<reference evidence="4" key="1">
    <citation type="submission" date="2016-09" db="EMBL/GenBank/DDBJ databases">
        <authorList>
            <person name="Greninger A.L."/>
            <person name="Jerome K.R."/>
            <person name="Mcnair B."/>
            <person name="Wallis C."/>
            <person name="Fang F."/>
        </authorList>
    </citation>
    <scope>NUCLEOTIDE SEQUENCE [LARGE SCALE GENOMIC DNA]</scope>
    <source>
        <strain evidence="4">BC1_M4</strain>
    </source>
</reference>
<protein>
    <submittedName>
        <fullName evidence="3">Uncharacterized protein</fullName>
    </submittedName>
</protein>
<proteinExistence type="predicted"/>
<accession>A0A1E3SYC6</accession>
<sequence length="247" mass="25462">MTRGPARLRLRRRLLIYSAPLTVAAVLSIVKLISVVLAGNSAVSSFALRDGNAVRADAAILGIGNVIEQANAPFAAGTAAVLDGRLDDADTDFSAALVRTDAARSCPVRVNLELVREAQGDRAAAAGDRARADERYVSALAVIDGAPGACFSGNDDPDPQRRALRDDTTNRLAAKRTALDTSSPRAPAPPPPMAPPPPPPPPPPPAVGADGREIPPRALDPAAGDPFDKLQQVLQDAAGAAPTDGSR</sequence>
<organism evidence="3 4">
    <name type="scientific">Mycobacterium sherrisii</name>
    <dbReference type="NCBI Taxonomy" id="243061"/>
    <lineage>
        <taxon>Bacteria</taxon>
        <taxon>Bacillati</taxon>
        <taxon>Actinomycetota</taxon>
        <taxon>Actinomycetes</taxon>
        <taxon>Mycobacteriales</taxon>
        <taxon>Mycobacteriaceae</taxon>
        <taxon>Mycobacterium</taxon>
        <taxon>Mycobacterium simiae complex</taxon>
    </lineage>
</organism>
<dbReference type="AlphaFoldDB" id="A0A1E3SYC6"/>
<evidence type="ECO:0000256" key="2">
    <source>
        <dbReference type="SAM" id="Phobius"/>
    </source>
</evidence>
<comment type="caution">
    <text evidence="3">The sequence shown here is derived from an EMBL/GenBank/DDBJ whole genome shotgun (WGS) entry which is preliminary data.</text>
</comment>
<evidence type="ECO:0000256" key="1">
    <source>
        <dbReference type="SAM" id="MobiDB-lite"/>
    </source>
</evidence>
<evidence type="ECO:0000313" key="4">
    <source>
        <dbReference type="Proteomes" id="UP000094224"/>
    </source>
</evidence>
<evidence type="ECO:0000313" key="3">
    <source>
        <dbReference type="EMBL" id="ODR07060.1"/>
    </source>
</evidence>
<name>A0A1E3SYC6_9MYCO</name>
<keyword evidence="2" id="KW-0472">Membrane</keyword>
<dbReference type="Proteomes" id="UP000094224">
    <property type="component" value="Unassembled WGS sequence"/>
</dbReference>
<keyword evidence="2" id="KW-1133">Transmembrane helix</keyword>
<dbReference type="RefSeq" id="WP_069400142.1">
    <property type="nucleotide sequence ID" value="NZ_MIHC01000014.1"/>
</dbReference>
<gene>
    <name evidence="3" type="ORF">BHQ21_10040</name>
</gene>